<feature type="compositionally biased region" description="Polar residues" evidence="1">
    <location>
        <begin position="1071"/>
        <end position="1084"/>
    </location>
</feature>
<organism evidence="2 3">
    <name type="scientific">Petrolisthes cinctipes</name>
    <name type="common">Flat porcelain crab</name>
    <dbReference type="NCBI Taxonomy" id="88211"/>
    <lineage>
        <taxon>Eukaryota</taxon>
        <taxon>Metazoa</taxon>
        <taxon>Ecdysozoa</taxon>
        <taxon>Arthropoda</taxon>
        <taxon>Crustacea</taxon>
        <taxon>Multicrustacea</taxon>
        <taxon>Malacostraca</taxon>
        <taxon>Eumalacostraca</taxon>
        <taxon>Eucarida</taxon>
        <taxon>Decapoda</taxon>
        <taxon>Pleocyemata</taxon>
        <taxon>Anomura</taxon>
        <taxon>Galatheoidea</taxon>
        <taxon>Porcellanidae</taxon>
        <taxon>Petrolisthes</taxon>
    </lineage>
</organism>
<feature type="compositionally biased region" description="Low complexity" evidence="1">
    <location>
        <begin position="628"/>
        <end position="651"/>
    </location>
</feature>
<feature type="region of interest" description="Disordered" evidence="1">
    <location>
        <begin position="175"/>
        <end position="197"/>
    </location>
</feature>
<feature type="region of interest" description="Disordered" evidence="1">
    <location>
        <begin position="1356"/>
        <end position="1381"/>
    </location>
</feature>
<feature type="compositionally biased region" description="Basic and acidic residues" evidence="1">
    <location>
        <begin position="1368"/>
        <end position="1381"/>
    </location>
</feature>
<feature type="compositionally biased region" description="Acidic residues" evidence="1">
    <location>
        <begin position="494"/>
        <end position="505"/>
    </location>
</feature>
<evidence type="ECO:0000313" key="3">
    <source>
        <dbReference type="Proteomes" id="UP001286313"/>
    </source>
</evidence>
<feature type="region of interest" description="Disordered" evidence="1">
    <location>
        <begin position="615"/>
        <end position="651"/>
    </location>
</feature>
<keyword evidence="3" id="KW-1185">Reference proteome</keyword>
<reference evidence="2" key="1">
    <citation type="submission" date="2023-10" db="EMBL/GenBank/DDBJ databases">
        <title>Genome assemblies of two species of porcelain crab, Petrolisthes cinctipes and Petrolisthes manimaculis (Anomura: Porcellanidae).</title>
        <authorList>
            <person name="Angst P."/>
        </authorList>
    </citation>
    <scope>NUCLEOTIDE SEQUENCE</scope>
    <source>
        <strain evidence="2">PB745_01</strain>
        <tissue evidence="2">Gill</tissue>
    </source>
</reference>
<gene>
    <name evidence="2" type="ORF">Pcinc_017324</name>
</gene>
<feature type="compositionally biased region" description="Acidic residues" evidence="1">
    <location>
        <begin position="856"/>
        <end position="870"/>
    </location>
</feature>
<feature type="region of interest" description="Disordered" evidence="1">
    <location>
        <begin position="1154"/>
        <end position="1174"/>
    </location>
</feature>
<feature type="compositionally biased region" description="Acidic residues" evidence="1">
    <location>
        <begin position="562"/>
        <end position="572"/>
    </location>
</feature>
<feature type="region of interest" description="Disordered" evidence="1">
    <location>
        <begin position="1202"/>
        <end position="1222"/>
    </location>
</feature>
<dbReference type="EMBL" id="JAWQEG010001599">
    <property type="protein sequence ID" value="KAK3878010.1"/>
    <property type="molecule type" value="Genomic_DNA"/>
</dbReference>
<feature type="compositionally biased region" description="Low complexity" evidence="1">
    <location>
        <begin position="997"/>
        <end position="1008"/>
    </location>
</feature>
<feature type="compositionally biased region" description="Polar residues" evidence="1">
    <location>
        <begin position="1011"/>
        <end position="1043"/>
    </location>
</feature>
<feature type="region of interest" description="Disordered" evidence="1">
    <location>
        <begin position="404"/>
        <end position="594"/>
    </location>
</feature>
<accession>A0AAE1FPG8</accession>
<feature type="compositionally biased region" description="Basic and acidic residues" evidence="1">
    <location>
        <begin position="269"/>
        <end position="299"/>
    </location>
</feature>
<feature type="region of interest" description="Disordered" evidence="1">
    <location>
        <begin position="787"/>
        <end position="810"/>
    </location>
</feature>
<evidence type="ECO:0000313" key="2">
    <source>
        <dbReference type="EMBL" id="KAK3878010.1"/>
    </source>
</evidence>
<feature type="compositionally biased region" description="Basic and acidic residues" evidence="1">
    <location>
        <begin position="115"/>
        <end position="127"/>
    </location>
</feature>
<name>A0AAE1FPG8_PETCI</name>
<feature type="compositionally biased region" description="Polar residues" evidence="1">
    <location>
        <begin position="437"/>
        <end position="448"/>
    </location>
</feature>
<feature type="region of interest" description="Disordered" evidence="1">
    <location>
        <begin position="104"/>
        <end position="142"/>
    </location>
</feature>
<evidence type="ECO:0000256" key="1">
    <source>
        <dbReference type="SAM" id="MobiDB-lite"/>
    </source>
</evidence>
<proteinExistence type="predicted"/>
<feature type="region of interest" description="Disordered" evidence="1">
    <location>
        <begin position="831"/>
        <end position="930"/>
    </location>
</feature>
<feature type="region of interest" description="Disordered" evidence="1">
    <location>
        <begin position="72"/>
        <end position="92"/>
    </location>
</feature>
<feature type="compositionally biased region" description="Polar residues" evidence="1">
    <location>
        <begin position="576"/>
        <end position="588"/>
    </location>
</feature>
<feature type="region of interest" description="Disordered" evidence="1">
    <location>
        <begin position="990"/>
        <end position="1084"/>
    </location>
</feature>
<dbReference type="Proteomes" id="UP001286313">
    <property type="component" value="Unassembled WGS sequence"/>
</dbReference>
<feature type="compositionally biased region" description="Basic and acidic residues" evidence="1">
    <location>
        <begin position="357"/>
        <end position="374"/>
    </location>
</feature>
<comment type="caution">
    <text evidence="2">The sequence shown here is derived from an EMBL/GenBank/DDBJ whole genome shotgun (WGS) entry which is preliminary data.</text>
</comment>
<feature type="region of interest" description="Disordered" evidence="1">
    <location>
        <begin position="268"/>
        <end position="384"/>
    </location>
</feature>
<sequence length="1381" mass="151565">MTGASEAAISARTGLVDAKTYHHNNYYHYNNNNNHNNYHHPSTSTSSLGTSAATVAPATNHHLNCLARTTSHHESRCDDEQSNSEGQAVEKKKKKPLDYYYKRGKEEEEEEEEERGGWREDSWEKEMGGVGMADEGGTSEDPRLSVLTASEEAGRARRLSLNLCCSSPLQYHHNSPATTPHHHTCKGSSGRQHHRSEPTCLNRKGLHVDEKQKVQSVIKVGGEELQVEVISSEVLVRSGSEAPSASDDKPPKKKRKFIIILKGLLSKSKRSDNKKCPGEKTNSETKEIIATDNKKENSKRSNKVCGNSERDKRRKRIRSFKKKGEQCVEGNSEPPTPRPDPCHAQHTPPSPTGQIREGGRSSRGDQEKREDRVRPCSSSGSGCLGTQEQLTLLFHAALTGAPLHNTQEHIDSPLDTPIPDVTHEDSVSPCPEGGHFPSTNSLLNQDDPTLTLVDLSLPSAADHSDEDPGETECVSSEDQTPAPGASLAPPSQSAEEEEEEEGESESEPRWTSECVGAECGEVPAAPCPQADQSSPHSTSPRGPSSPVVHPPLHTPPTSESEVSSDGEGDEEGTSSCPSHYSDTPSHSPSLEDACHLDATDIEVVDSVIPHLITPNTCEESYDRDKGWDQQQSDSDSDSSSDSSVDYDLPPVDDSVFDLQYDPYFYQGNLSLDDIPDDQPIDYPCPYDVNGDFLGGGRPFNPTFSYVDHWQYYRVNSPGDLCRSQSQPTALAQPSPQPLAIHAAPHVFLSQPLPNHLPPVLPPLQPRKRGEFSSLCSVGGSQLYTITEEAEADDPVDDHPTRRNYSESNLYLRGDTEDYEYDYDYTLPPHDLYYGDSDSDSTIHSDSSDVRGSTETLEQDPEEDGWLEDTELPSSEPGSCDNLCHTPLANQEPLEVQEKERTDVSCITEAPGPDGDEDGDQNVAGSRESQTEYPDEFFLFCSEAEVTGMEVVENMAYNNTRQDFGYYKVEKKTERGSPIDHQFLLESYGCKQGESDGETTSSSRSSWGTMKGTRQQSPASPVYQNVPVNARLSKSNPNLAQATDDTGESRPARPVYQNVPIPARRKHIGGRTQDNPSIRDPNSNYQVARAPSPTMMAQEAARLDLANCNLGSRGSLGDGLDRISSNGHEHSWSRNQNYGGMDDLRYAGRCRPSHSDFQLSRGGGGSTRSRHDPAGFNAYASNTSLDHDTFSRTSKIYKWNGSSSVSDLTSLSRDLSPTSSPTLIRPSASACDLTRAEDGCWGEVADGEAEEPLGETSYAAWCAKVTDDNDDQDFMPPIGLSNNPSFVFTPHPSYTHAHWIFLTIPKPFPYSRPYTCYAHLHANHTLPSHLPSSPSPYPLSLTFPLRTTTTILLMPLTSTTPCPTPSGTENHDVEKEPQLTRP</sequence>
<feature type="compositionally biased region" description="Polar residues" evidence="1">
    <location>
        <begin position="530"/>
        <end position="542"/>
    </location>
</feature>
<protein>
    <submittedName>
        <fullName evidence="2">Uncharacterized protein</fullName>
    </submittedName>
</protein>
<feature type="region of interest" description="Disordered" evidence="1">
    <location>
        <begin position="31"/>
        <end position="50"/>
    </location>
</feature>
<feature type="compositionally biased region" description="Basic residues" evidence="1">
    <location>
        <begin position="312"/>
        <end position="321"/>
    </location>
</feature>